<keyword evidence="1" id="KW-0808">Transferase</keyword>
<comment type="caution">
    <text evidence="1">The sequence shown here is derived from an EMBL/GenBank/DDBJ whole genome shotgun (WGS) entry which is preliminary data.</text>
</comment>
<dbReference type="EMBL" id="CM037020">
    <property type="protein sequence ID" value="KAH7670934.1"/>
    <property type="molecule type" value="Genomic_DNA"/>
</dbReference>
<keyword evidence="1" id="KW-0012">Acyltransferase</keyword>
<accession>A0ACB7VBP2</accession>
<evidence type="ECO:0000313" key="1">
    <source>
        <dbReference type="EMBL" id="KAH7670934.1"/>
    </source>
</evidence>
<sequence length="442" mass="49838">MSSLIKDLKITIKSCKLVQPLETHERRSMFLSNIDQVLNFNVERVHFFDANLDFNIECVADKLEFAFRTLLSSYDFMAGRLNFNTLEKRLEIDCNAAGAVFVVAESELTMAEIGDLEYPNPAFAQLVVKIECMETEDKPLCAIQVTWFKCGAIAIGTTNNHTTMDGVSFKVFLESLASLVSGKPLAFTPISDRRVFEARSPPRVEFTHPELTQILKDHHQTDQTLIDSTSSDLEFKLYQLSQKDINNLKGKARNQGKEGPWITTFNVVTALVWICKALATTSKDKTNEISTILYAVDLRSRLQPPLPNSYTGNAVLTAYAKATYDQLENEPFGFIVELLHQGVARLTEEYARSVIDWGELHKGYPKGDIFVSSWLKLGTMEVEFPWGRPKYNGPVVHPNKDIILLTPQMKGKKKEGGVNVILALPPHDIPHFETLFHKLLLI</sequence>
<name>A0ACB7VBP2_DIOAL</name>
<dbReference type="EC" id="2.3.1.188" evidence="1"/>
<keyword evidence="2" id="KW-1185">Reference proteome</keyword>
<reference evidence="2" key="1">
    <citation type="journal article" date="2022" name="Nat. Commun.">
        <title>Chromosome evolution and the genetic basis of agronomically important traits in greater yam.</title>
        <authorList>
            <person name="Bredeson J.V."/>
            <person name="Lyons J.B."/>
            <person name="Oniyinde I.O."/>
            <person name="Okereke N.R."/>
            <person name="Kolade O."/>
            <person name="Nnabue I."/>
            <person name="Nwadili C.O."/>
            <person name="Hribova E."/>
            <person name="Parker M."/>
            <person name="Nwogha J."/>
            <person name="Shu S."/>
            <person name="Carlson J."/>
            <person name="Kariba R."/>
            <person name="Muthemba S."/>
            <person name="Knop K."/>
            <person name="Barton G.J."/>
            <person name="Sherwood A.V."/>
            <person name="Lopez-Montes A."/>
            <person name="Asiedu R."/>
            <person name="Jamnadass R."/>
            <person name="Muchugi A."/>
            <person name="Goodstein D."/>
            <person name="Egesi C.N."/>
            <person name="Featherston J."/>
            <person name="Asfaw A."/>
            <person name="Simpson G.G."/>
            <person name="Dolezel J."/>
            <person name="Hendre P.S."/>
            <person name="Van Deynze A."/>
            <person name="Kumar P.L."/>
            <person name="Obidiegwu J.E."/>
            <person name="Bhattacharjee R."/>
            <person name="Rokhsar D.S."/>
        </authorList>
    </citation>
    <scope>NUCLEOTIDE SEQUENCE [LARGE SCALE GENOMIC DNA]</scope>
    <source>
        <strain evidence="2">cv. TDa95/00328</strain>
    </source>
</reference>
<proteinExistence type="predicted"/>
<gene>
    <name evidence="1" type="ORF">IHE45_10G061000</name>
</gene>
<evidence type="ECO:0000313" key="2">
    <source>
        <dbReference type="Proteomes" id="UP000827976"/>
    </source>
</evidence>
<protein>
    <submittedName>
        <fullName evidence="1">Omega-hydroxypalmitate O-feruloyl transferase protein</fullName>
        <ecNumber evidence="1">2.3.1.188</ecNumber>
    </submittedName>
</protein>
<organism evidence="1 2">
    <name type="scientific">Dioscorea alata</name>
    <name type="common">Purple yam</name>
    <dbReference type="NCBI Taxonomy" id="55571"/>
    <lineage>
        <taxon>Eukaryota</taxon>
        <taxon>Viridiplantae</taxon>
        <taxon>Streptophyta</taxon>
        <taxon>Embryophyta</taxon>
        <taxon>Tracheophyta</taxon>
        <taxon>Spermatophyta</taxon>
        <taxon>Magnoliopsida</taxon>
        <taxon>Liliopsida</taxon>
        <taxon>Dioscoreales</taxon>
        <taxon>Dioscoreaceae</taxon>
        <taxon>Dioscorea</taxon>
    </lineage>
</organism>
<dbReference type="Proteomes" id="UP000827976">
    <property type="component" value="Chromosome 10"/>
</dbReference>